<dbReference type="Pfam" id="PF13472">
    <property type="entry name" value="Lipase_GDSL_2"/>
    <property type="match status" value="1"/>
</dbReference>
<name>A0ABV8SWU2_9GAMM</name>
<evidence type="ECO:0000259" key="2">
    <source>
        <dbReference type="Pfam" id="PF13472"/>
    </source>
</evidence>
<organism evidence="3 4">
    <name type="scientific">Steroidobacter flavus</name>
    <dbReference type="NCBI Taxonomy" id="1842136"/>
    <lineage>
        <taxon>Bacteria</taxon>
        <taxon>Pseudomonadati</taxon>
        <taxon>Pseudomonadota</taxon>
        <taxon>Gammaproteobacteria</taxon>
        <taxon>Steroidobacterales</taxon>
        <taxon>Steroidobacteraceae</taxon>
        <taxon>Steroidobacter</taxon>
    </lineage>
</organism>
<reference evidence="4" key="1">
    <citation type="journal article" date="2019" name="Int. J. Syst. Evol. Microbiol.">
        <title>The Global Catalogue of Microorganisms (GCM) 10K type strain sequencing project: providing services to taxonomists for standard genome sequencing and annotation.</title>
        <authorList>
            <consortium name="The Broad Institute Genomics Platform"/>
            <consortium name="The Broad Institute Genome Sequencing Center for Infectious Disease"/>
            <person name="Wu L."/>
            <person name="Ma J."/>
        </authorList>
    </citation>
    <scope>NUCLEOTIDE SEQUENCE [LARGE SCALE GENOMIC DNA]</scope>
    <source>
        <strain evidence="4">CGMCC 1.10759</strain>
    </source>
</reference>
<feature type="signal peptide" evidence="1">
    <location>
        <begin position="1"/>
        <end position="22"/>
    </location>
</feature>
<accession>A0ABV8SWU2</accession>
<feature type="chain" id="PRO_5046673906" evidence="1">
    <location>
        <begin position="23"/>
        <end position="251"/>
    </location>
</feature>
<evidence type="ECO:0000313" key="3">
    <source>
        <dbReference type="EMBL" id="MFC4310934.1"/>
    </source>
</evidence>
<sequence length="251" mass="27407">MRLWARTSVAIICAGYLIVAGAQETISNAGPSPYPQAAKDWPGEGVIRVFGWMKQNRESFWKQRERKQGAWVLAGDSLLGNWKTSERDLAPTPTANRAIGGDVSRGLLFRFQEDVLDLHPTGIVVLIGGNDLSALQKTDETARNIDRMLQAIRAQAADLPVILCTLPPRDSEKAPIKPVELTKLNASIRELAQKYGNVELLDLYPLFATVDGQPKLQLLAADRLHIGAAGYEVLGRALKAKIESMKVAANG</sequence>
<dbReference type="InterPro" id="IPR036514">
    <property type="entry name" value="SGNH_hydro_sf"/>
</dbReference>
<dbReference type="RefSeq" id="WP_380598843.1">
    <property type="nucleotide sequence ID" value="NZ_JBHSDU010000003.1"/>
</dbReference>
<dbReference type="Proteomes" id="UP001595904">
    <property type="component" value="Unassembled WGS sequence"/>
</dbReference>
<keyword evidence="4" id="KW-1185">Reference proteome</keyword>
<dbReference type="InterPro" id="IPR013830">
    <property type="entry name" value="SGNH_hydro"/>
</dbReference>
<dbReference type="PANTHER" id="PTHR30383:SF32">
    <property type="entry name" value="SGNH-HYDROLASE"/>
    <property type="match status" value="1"/>
</dbReference>
<dbReference type="PANTHER" id="PTHR30383">
    <property type="entry name" value="THIOESTERASE 1/PROTEASE 1/LYSOPHOSPHOLIPASE L1"/>
    <property type="match status" value="1"/>
</dbReference>
<gene>
    <name evidence="3" type="ORF">ACFPN2_17695</name>
</gene>
<keyword evidence="1" id="KW-0732">Signal</keyword>
<dbReference type="EMBL" id="JBHSDU010000003">
    <property type="protein sequence ID" value="MFC4310934.1"/>
    <property type="molecule type" value="Genomic_DNA"/>
</dbReference>
<comment type="caution">
    <text evidence="3">The sequence shown here is derived from an EMBL/GenBank/DDBJ whole genome shotgun (WGS) entry which is preliminary data.</text>
</comment>
<evidence type="ECO:0000256" key="1">
    <source>
        <dbReference type="SAM" id="SignalP"/>
    </source>
</evidence>
<protein>
    <submittedName>
        <fullName evidence="3">GDSL-type esterase/lipase family protein</fullName>
    </submittedName>
</protein>
<dbReference type="SUPFAM" id="SSF52266">
    <property type="entry name" value="SGNH hydrolase"/>
    <property type="match status" value="1"/>
</dbReference>
<feature type="domain" description="SGNH hydrolase-type esterase" evidence="2">
    <location>
        <begin position="89"/>
        <end position="233"/>
    </location>
</feature>
<evidence type="ECO:0000313" key="4">
    <source>
        <dbReference type="Proteomes" id="UP001595904"/>
    </source>
</evidence>
<dbReference type="Gene3D" id="3.40.50.1110">
    <property type="entry name" value="SGNH hydrolase"/>
    <property type="match status" value="1"/>
</dbReference>
<proteinExistence type="predicted"/>
<dbReference type="InterPro" id="IPR051532">
    <property type="entry name" value="Ester_Hydrolysis_Enzymes"/>
</dbReference>